<feature type="binding site" evidence="6">
    <location>
        <position position="465"/>
    </location>
    <ligand>
        <name>Mg(2+)</name>
        <dbReference type="ChEBI" id="CHEBI:18420"/>
        <label>1</label>
    </ligand>
</feature>
<keyword evidence="2 6" id="KW-0479">Metal-binding</keyword>
<dbReference type="InterPro" id="IPR005135">
    <property type="entry name" value="Endo/exonuclease/phosphatase"/>
</dbReference>
<feature type="site" description="Important for catalytic activity" evidence="7">
    <location>
        <position position="436"/>
    </location>
</feature>
<feature type="binding site" evidence="6">
    <location>
        <position position="363"/>
    </location>
    <ligand>
        <name>Mg(2+)</name>
        <dbReference type="ChEBI" id="CHEBI:18420"/>
        <label>1</label>
    </ligand>
</feature>
<feature type="active site" description="Proton donor/acceptor" evidence="5">
    <location>
        <position position="361"/>
    </location>
</feature>
<feature type="binding site" evidence="6">
    <location>
        <position position="244"/>
    </location>
    <ligand>
        <name>Mg(2+)</name>
        <dbReference type="ChEBI" id="CHEBI:18420"/>
        <label>1</label>
    </ligand>
</feature>
<dbReference type="NCBIfam" id="TIGR00195">
    <property type="entry name" value="exoDNase_III"/>
    <property type="match status" value="1"/>
</dbReference>
<dbReference type="InterPro" id="IPR037493">
    <property type="entry name" value="ExoIII-like"/>
</dbReference>
<dbReference type="InterPro" id="IPR004808">
    <property type="entry name" value="AP_endonuc_1"/>
</dbReference>
<dbReference type="EMBL" id="KB405097">
    <property type="protein sequence ID" value="EMF50873.1"/>
    <property type="molecule type" value="Genomic_DNA"/>
</dbReference>
<evidence type="ECO:0000256" key="7">
    <source>
        <dbReference type="PIRSR" id="PIRSR604808-3"/>
    </source>
</evidence>
<feature type="region of interest" description="Disordered" evidence="8">
    <location>
        <begin position="171"/>
        <end position="192"/>
    </location>
</feature>
<comment type="cofactor">
    <cofactor evidence="6">
        <name>Mg(2+)</name>
        <dbReference type="ChEBI" id="CHEBI:18420"/>
    </cofactor>
    <cofactor evidence="6">
        <name>Mn(2+)</name>
        <dbReference type="ChEBI" id="CHEBI:29035"/>
    </cofactor>
    <text evidence="6">Probably binds two magnesium or manganese ions per subunit.</text>
</comment>
<evidence type="ECO:0000313" key="10">
    <source>
        <dbReference type="EMBL" id="EMF50873.1"/>
    </source>
</evidence>
<evidence type="ECO:0000256" key="3">
    <source>
        <dbReference type="ARBA" id="ARBA00022801"/>
    </source>
</evidence>
<dbReference type="GO" id="GO:0046872">
    <property type="term" value="F:metal ion binding"/>
    <property type="evidence" value="ECO:0007669"/>
    <property type="project" value="UniProtKB-KW"/>
</dbReference>
<feature type="domain" description="Endonuclease/exonuclease/phosphatase" evidence="9">
    <location>
        <begin position="214"/>
        <end position="466"/>
    </location>
</feature>
<dbReference type="PANTHER" id="PTHR43250">
    <property type="entry name" value="EXODEOXYRIBONUCLEASE III"/>
    <property type="match status" value="1"/>
</dbReference>
<dbReference type="GO" id="GO:0006281">
    <property type="term" value="P:DNA repair"/>
    <property type="evidence" value="ECO:0007669"/>
    <property type="project" value="InterPro"/>
</dbReference>
<feature type="active site" description="Proton acceptor" evidence="5">
    <location>
        <position position="466"/>
    </location>
</feature>
<dbReference type="PROSITE" id="PS51435">
    <property type="entry name" value="AP_NUCLEASE_F1_4"/>
    <property type="match status" value="1"/>
</dbReference>
<proteinExistence type="inferred from homology"/>
<feature type="binding site" evidence="6">
    <location>
        <position position="216"/>
    </location>
    <ligand>
        <name>Mg(2+)</name>
        <dbReference type="ChEBI" id="CHEBI:18420"/>
        <label>1</label>
    </ligand>
</feature>
<dbReference type="Proteomes" id="UP000030760">
    <property type="component" value="Unassembled WGS sequence"/>
</dbReference>
<sequence>MSEVLREAQAQVVEAVVAELRAGLVAAGGVEGDGLGLLGAGFEDHAGAAGGAGVGLQRGEHAAGQAQTACFGGDVHPLDLGVAVQVALVVGVLAAPAARGKGSAVRVVGDQVQAPRWQEVCRVHVGGVAVVAVADAVLGLYLVVQLDGVGVIEGHGADNHALHRTSMHDFLRDGRDRGRPESRRPGPRASGVICAESGPRPRYGYRARVLTVTSVNVNGLRAAAKKGFVEWLAGTSADVVCLQEVRAEPEQLPEGVRQPEGWHVVHAPAAAKGRAGVSLYSRREPDRVRIGFGSAEFDGSGRYVEADLPGVTVASLYLPSGEVGTERQDEKVRFMGEFLPYLKELRERAAADGREVVVCGDWNIAHRQADLKNWRANQKNSGFLPEERAWLGQVLDAGDGGYVDVVRDLHPEVEGPYTWWSYRGRAFDNDSGWRIDYQVSTAGLAAKAVKGFVERAATHAERWSDHAPVTVVYDL</sequence>
<accession>M3EPB2</accession>
<protein>
    <submittedName>
        <fullName evidence="10">Exodeoxyribonuclease III</fullName>
    </submittedName>
</protein>
<evidence type="ECO:0000256" key="1">
    <source>
        <dbReference type="ARBA" id="ARBA00007092"/>
    </source>
</evidence>
<feature type="active site" evidence="5">
    <location>
        <position position="317"/>
    </location>
</feature>
<feature type="binding site" evidence="6">
    <location>
        <position position="466"/>
    </location>
    <ligand>
        <name>Mg(2+)</name>
        <dbReference type="ChEBI" id="CHEBI:18420"/>
        <label>1</label>
    </ligand>
</feature>
<dbReference type="CDD" id="cd10281">
    <property type="entry name" value="Nape_like_AP-endo"/>
    <property type="match status" value="1"/>
</dbReference>
<evidence type="ECO:0000256" key="4">
    <source>
        <dbReference type="ARBA" id="ARBA00022842"/>
    </source>
</evidence>
<dbReference type="AlphaFoldDB" id="M3EPB2"/>
<dbReference type="SUPFAM" id="SSF56219">
    <property type="entry name" value="DNase I-like"/>
    <property type="match status" value="1"/>
</dbReference>
<keyword evidence="4 6" id="KW-0460">Magnesium</keyword>
<organism evidence="10 11">
    <name type="scientific">Streptomyces bottropensis ATCC 25435</name>
    <dbReference type="NCBI Taxonomy" id="1054862"/>
    <lineage>
        <taxon>Bacteria</taxon>
        <taxon>Bacillati</taxon>
        <taxon>Actinomycetota</taxon>
        <taxon>Actinomycetes</taxon>
        <taxon>Kitasatosporales</taxon>
        <taxon>Streptomycetaceae</taxon>
        <taxon>Streptomyces</taxon>
    </lineage>
</organism>
<keyword evidence="3" id="KW-0378">Hydrolase</keyword>
<dbReference type="PANTHER" id="PTHR43250:SF2">
    <property type="entry name" value="EXODEOXYRIBONUCLEASE III"/>
    <property type="match status" value="1"/>
</dbReference>
<feature type="site" description="Transition state stabilizer" evidence="7">
    <location>
        <position position="363"/>
    </location>
</feature>
<evidence type="ECO:0000256" key="6">
    <source>
        <dbReference type="PIRSR" id="PIRSR604808-2"/>
    </source>
</evidence>
<feature type="site" description="Interaction with DNA substrate" evidence="7">
    <location>
        <position position="466"/>
    </location>
</feature>
<name>M3EPB2_9ACTN</name>
<evidence type="ECO:0000259" key="9">
    <source>
        <dbReference type="Pfam" id="PF03372"/>
    </source>
</evidence>
<keyword evidence="6" id="KW-0464">Manganese</keyword>
<dbReference type="FunFam" id="3.60.10.10:FF:000026">
    <property type="entry name" value="Exodeoxyribonuclease III"/>
    <property type="match status" value="1"/>
</dbReference>
<gene>
    <name evidence="10" type="ORF">SBD_7590</name>
</gene>
<dbReference type="Pfam" id="PF03372">
    <property type="entry name" value="Exo_endo_phos"/>
    <property type="match status" value="1"/>
</dbReference>
<evidence type="ECO:0000256" key="8">
    <source>
        <dbReference type="SAM" id="MobiDB-lite"/>
    </source>
</evidence>
<evidence type="ECO:0000313" key="11">
    <source>
        <dbReference type="Proteomes" id="UP000030760"/>
    </source>
</evidence>
<feature type="binding site" evidence="6">
    <location>
        <position position="361"/>
    </location>
    <ligand>
        <name>Mg(2+)</name>
        <dbReference type="ChEBI" id="CHEBI:18420"/>
        <label>1</label>
    </ligand>
</feature>
<feature type="compositionally biased region" description="Basic and acidic residues" evidence="8">
    <location>
        <begin position="171"/>
        <end position="184"/>
    </location>
</feature>
<dbReference type="Gene3D" id="3.60.10.10">
    <property type="entry name" value="Endonuclease/exonuclease/phosphatase"/>
    <property type="match status" value="1"/>
</dbReference>
<dbReference type="InterPro" id="IPR036691">
    <property type="entry name" value="Endo/exonu/phosph_ase_sf"/>
</dbReference>
<comment type="similarity">
    <text evidence="1">Belongs to the DNA repair enzymes AP/ExoA family.</text>
</comment>
<reference evidence="11" key="1">
    <citation type="journal article" date="2013" name="Genome Announc.">
        <title>Draft Genome Sequence of Streptomyces bottropensis ATCC 25435, a Bottromycin-Producing Actinomycete.</title>
        <authorList>
            <person name="Zhang H."/>
            <person name="Zhou W."/>
            <person name="Zhuang Y."/>
            <person name="Liang X."/>
            <person name="Liu T."/>
        </authorList>
    </citation>
    <scope>NUCLEOTIDE SEQUENCE [LARGE SCALE GENOMIC DNA]</scope>
    <source>
        <strain evidence="11">ATCC 25435</strain>
    </source>
</reference>
<evidence type="ECO:0000256" key="2">
    <source>
        <dbReference type="ARBA" id="ARBA00022723"/>
    </source>
</evidence>
<dbReference type="NCBIfam" id="TIGR00633">
    <property type="entry name" value="xth"/>
    <property type="match status" value="1"/>
</dbReference>
<dbReference type="GO" id="GO:0008311">
    <property type="term" value="F:double-stranded DNA 3'-5' DNA exonuclease activity"/>
    <property type="evidence" value="ECO:0007669"/>
    <property type="project" value="InterPro"/>
</dbReference>
<evidence type="ECO:0000256" key="5">
    <source>
        <dbReference type="PIRSR" id="PIRSR604808-1"/>
    </source>
</evidence>